<name>A0A0L7KWG2_OPEBR</name>
<dbReference type="Gene3D" id="2.170.260.40">
    <property type="match status" value="1"/>
</dbReference>
<dbReference type="Pfam" id="PF03159">
    <property type="entry name" value="XRN_N"/>
    <property type="match status" value="2"/>
</dbReference>
<dbReference type="GO" id="GO:0000956">
    <property type="term" value="P:nuclear-transcribed mRNA catabolic process"/>
    <property type="evidence" value="ECO:0007669"/>
    <property type="project" value="TreeGrafter"/>
</dbReference>
<gene>
    <name evidence="7" type="ORF">OBRU01_19894</name>
</gene>
<accession>A0A0L7KWG2</accession>
<evidence type="ECO:0000313" key="7">
    <source>
        <dbReference type="EMBL" id="KOB67384.1"/>
    </source>
</evidence>
<dbReference type="InterPro" id="IPR027073">
    <property type="entry name" value="5_3_exoribonuclease"/>
</dbReference>
<comment type="caution">
    <text evidence="7">The sequence shown here is derived from an EMBL/GenBank/DDBJ whole genome shotgun (WGS) entry which is preliminary data.</text>
</comment>
<dbReference type="Proteomes" id="UP000037510">
    <property type="component" value="Unassembled WGS sequence"/>
</dbReference>
<dbReference type="InterPro" id="IPR047007">
    <property type="entry name" value="XRN1_D1_sf"/>
</dbReference>
<keyword evidence="2" id="KW-0378">Hydrolase</keyword>
<dbReference type="InterPro" id="IPR041412">
    <property type="entry name" value="Xrn1_helical"/>
</dbReference>
<dbReference type="FunFam" id="3.40.50.12390:FF:000002">
    <property type="entry name" value="5'-3' exoribonuclease 1"/>
    <property type="match status" value="1"/>
</dbReference>
<organism evidence="7 8">
    <name type="scientific">Operophtera brumata</name>
    <name type="common">Winter moth</name>
    <name type="synonym">Phalaena brumata</name>
    <dbReference type="NCBI Taxonomy" id="104452"/>
    <lineage>
        <taxon>Eukaryota</taxon>
        <taxon>Metazoa</taxon>
        <taxon>Ecdysozoa</taxon>
        <taxon>Arthropoda</taxon>
        <taxon>Hexapoda</taxon>
        <taxon>Insecta</taxon>
        <taxon>Pterygota</taxon>
        <taxon>Neoptera</taxon>
        <taxon>Endopterygota</taxon>
        <taxon>Lepidoptera</taxon>
        <taxon>Glossata</taxon>
        <taxon>Ditrysia</taxon>
        <taxon>Geometroidea</taxon>
        <taxon>Geometridae</taxon>
        <taxon>Larentiinae</taxon>
        <taxon>Operophtera</taxon>
    </lineage>
</organism>
<evidence type="ECO:0000256" key="3">
    <source>
        <dbReference type="ARBA" id="ARBA00022839"/>
    </source>
</evidence>
<dbReference type="GO" id="GO:0016075">
    <property type="term" value="P:rRNA catabolic process"/>
    <property type="evidence" value="ECO:0007669"/>
    <property type="project" value="TreeGrafter"/>
</dbReference>
<keyword evidence="8" id="KW-1185">Reference proteome</keyword>
<protein>
    <submittedName>
        <fullName evidence="7">Putative 5-3 exoribonuclease 1</fullName>
    </submittedName>
</protein>
<evidence type="ECO:0000259" key="5">
    <source>
        <dbReference type="Pfam" id="PF03159"/>
    </source>
</evidence>
<keyword evidence="1" id="KW-0540">Nuclease</keyword>
<feature type="domain" description="Xrn1 helical" evidence="6">
    <location>
        <begin position="341"/>
        <end position="496"/>
    </location>
</feature>
<feature type="domain" description="Xrn1 N-terminal" evidence="5">
    <location>
        <begin position="22"/>
        <end position="66"/>
    </location>
</feature>
<reference evidence="7 8" key="1">
    <citation type="journal article" date="2015" name="Genome Biol. Evol.">
        <title>The genome of winter moth (Operophtera brumata) provides a genomic perspective on sexual dimorphism and phenology.</title>
        <authorList>
            <person name="Derks M.F."/>
            <person name="Smit S."/>
            <person name="Salis L."/>
            <person name="Schijlen E."/>
            <person name="Bossers A."/>
            <person name="Mateman C."/>
            <person name="Pijl A.S."/>
            <person name="de Ridder D."/>
            <person name="Groenen M.A."/>
            <person name="Visser M.E."/>
            <person name="Megens H.J."/>
        </authorList>
    </citation>
    <scope>NUCLEOTIDE SEQUENCE [LARGE SCALE GENOMIC DNA]</scope>
    <source>
        <strain evidence="7">WM2013NL</strain>
        <tissue evidence="7">Head and thorax</tissue>
    </source>
</reference>
<proteinExistence type="inferred from homology"/>
<dbReference type="Pfam" id="PF17846">
    <property type="entry name" value="XRN_M"/>
    <property type="match status" value="2"/>
</dbReference>
<sequence length="577" mass="67408">MGVPKFFRYTSERYPCLNELVKQYQIFEDIFHYISILFQIIKPKKLFFMAIDGVAPRAKMNQQRGRSNCITPGTVFMARLHEQLRFFVKQKITYDPLWSKVKVVLSGHETPGEGEHKIMDYIRWARSQPEYDPNTRHCLYGLDADLIMLGMCTHEPHFALLREEVKFGKNAQRVTSPEETNFYLLHLSLLKEYLEQEFIAIKDKLPFAYDLEKIVDDWVLMGFLVGNDFIPHLPNMHIGNEAVPLLYKTYMKVLPTLNGYINESGELNLGRFEIFMQELAKIDWEMFQETFYKPNNDDTFNVNIDEIKAQPDDDLQALINATDELVCSLEYLKTVKSLRDYYMTKLDYSAVTEEVLAGQAEGYVRAIQWNLYYYYKGCPSWCWYYPHHYAPYMSDIKGFKDLKIDFELGEPFKPFEQLLAVLPAASKHLLPTPFHDLMTDEDSAIVHYYPVDFETDLNGKINDWEAVVNLLSAMAPCYQRLTEEELKRNTHGPMLVYNWTPTSQEECHAQELFVWRKDLEVSPAQLRRGVLPNARTDMLYPGMMVEILNKEDPTLEAVAEDLLGKTIWVGWPHLTRA</sequence>
<dbReference type="PANTHER" id="PTHR12341">
    <property type="entry name" value="5'-&gt;3' EXORIBONUCLEASE"/>
    <property type="match status" value="1"/>
</dbReference>
<feature type="domain" description="Xrn1 N-terminal" evidence="5">
    <location>
        <begin position="67"/>
        <end position="164"/>
    </location>
</feature>
<dbReference type="Gene3D" id="3.40.50.12390">
    <property type="match status" value="2"/>
</dbReference>
<evidence type="ECO:0000256" key="2">
    <source>
        <dbReference type="ARBA" id="ARBA00022801"/>
    </source>
</evidence>
<dbReference type="CDD" id="cd18673">
    <property type="entry name" value="PIN_XRN1-2-like"/>
    <property type="match status" value="1"/>
</dbReference>
<dbReference type="GO" id="GO:0005634">
    <property type="term" value="C:nucleus"/>
    <property type="evidence" value="ECO:0007669"/>
    <property type="project" value="TreeGrafter"/>
</dbReference>
<evidence type="ECO:0000256" key="4">
    <source>
        <dbReference type="ARBA" id="ARBA00038299"/>
    </source>
</evidence>
<evidence type="ECO:0000259" key="6">
    <source>
        <dbReference type="Pfam" id="PF17846"/>
    </source>
</evidence>
<dbReference type="Gene3D" id="1.25.40.1050">
    <property type="match status" value="1"/>
</dbReference>
<keyword evidence="3" id="KW-0269">Exonuclease</keyword>
<dbReference type="InterPro" id="IPR004859">
    <property type="entry name" value="Xrn1_N"/>
</dbReference>
<feature type="non-terminal residue" evidence="7">
    <location>
        <position position="577"/>
    </location>
</feature>
<evidence type="ECO:0000256" key="1">
    <source>
        <dbReference type="ARBA" id="ARBA00022722"/>
    </source>
</evidence>
<comment type="similarity">
    <text evidence="4">Belongs to the 5'-3' exonuclease family.</text>
</comment>
<dbReference type="STRING" id="104452.A0A0L7KWG2"/>
<evidence type="ECO:0000313" key="8">
    <source>
        <dbReference type="Proteomes" id="UP000037510"/>
    </source>
</evidence>
<dbReference type="PANTHER" id="PTHR12341:SF7">
    <property type="entry name" value="5'-3' EXORIBONUCLEASE 1"/>
    <property type="match status" value="1"/>
</dbReference>
<dbReference type="GO" id="GO:0004534">
    <property type="term" value="F:5'-3' RNA exonuclease activity"/>
    <property type="evidence" value="ECO:0007669"/>
    <property type="project" value="TreeGrafter"/>
</dbReference>
<dbReference type="GO" id="GO:0003723">
    <property type="term" value="F:RNA binding"/>
    <property type="evidence" value="ECO:0007669"/>
    <property type="project" value="TreeGrafter"/>
</dbReference>
<feature type="domain" description="Xrn1 helical" evidence="6">
    <location>
        <begin position="209"/>
        <end position="319"/>
    </location>
</feature>
<dbReference type="AlphaFoldDB" id="A0A0L7KWG2"/>
<dbReference type="EMBL" id="JTDY01005081">
    <property type="protein sequence ID" value="KOB67384.1"/>
    <property type="molecule type" value="Genomic_DNA"/>
</dbReference>